<evidence type="ECO:0000256" key="1">
    <source>
        <dbReference type="SAM" id="Phobius"/>
    </source>
</evidence>
<accession>A0A9I9DEM6</accession>
<name>A0A9I9DEM6_CUCME</name>
<feature type="transmembrane region" description="Helical" evidence="1">
    <location>
        <begin position="249"/>
        <end position="273"/>
    </location>
</feature>
<feature type="transmembrane region" description="Helical" evidence="1">
    <location>
        <begin position="206"/>
        <end position="228"/>
    </location>
</feature>
<dbReference type="PANTHER" id="PTHR33133:SF3">
    <property type="entry name" value="TRANSMEMBRANE PROTEIN"/>
    <property type="match status" value="1"/>
</dbReference>
<dbReference type="Gramene" id="MELO3C017194.2.1">
    <property type="protein sequence ID" value="MELO3C017194.2.1"/>
    <property type="gene ID" value="MELO3C017194.2"/>
</dbReference>
<dbReference type="EnsemblPlants" id="MELO3C017194.2.1">
    <property type="protein sequence ID" value="MELO3C017194.2.1"/>
    <property type="gene ID" value="MELO3C017194.2"/>
</dbReference>
<feature type="transmembrane region" description="Helical" evidence="1">
    <location>
        <begin position="41"/>
        <end position="66"/>
    </location>
</feature>
<feature type="transmembrane region" description="Helical" evidence="1">
    <location>
        <begin position="142"/>
        <end position="159"/>
    </location>
</feature>
<sequence length="352" mass="39894">MHDYKSQILLNPFHFRACFFDSMEESKKLTRKSIYSFLQNYQFFTSIAAAFAFPYAISLLLSQTFLLSSSSSSSYLFSFTFDRLRAVFSAAGFPISSKFFLFFIQKLSQTIVSTIYSLPFSLTFLLISKACVIQVLNQQKPNLLPSFSSILNLFNPLFFTHLCNLFIFISANSTVFFMLFFAFNFLEGFGYSSPNCLLFVSVLGGFLYSIAIAKAIIICNLASVLSAMERKGGFMAVLKACVLIQGRSTTALLVALPFNIGMAAIEALFQYRIVRDYHLRGKLEPSMVVEGMFVAYLYSVFVVLDAIVNTLFFKSCRVDSQMGIERKSSFWFWIAEKENEGCHHLKGFEELP</sequence>
<evidence type="ECO:0008006" key="3">
    <source>
        <dbReference type="Google" id="ProtNLM"/>
    </source>
</evidence>
<protein>
    <recommendedName>
        <fullName evidence="3">Transmembrane protein</fullName>
    </recommendedName>
</protein>
<proteinExistence type="predicted"/>
<evidence type="ECO:0000313" key="2">
    <source>
        <dbReference type="EnsemblPlants" id="MELO3C017194.2.1"/>
    </source>
</evidence>
<dbReference type="PANTHER" id="PTHR33133">
    <property type="entry name" value="OS08G0107100 PROTEIN-RELATED"/>
    <property type="match status" value="1"/>
</dbReference>
<keyword evidence="1" id="KW-0812">Transmembrane</keyword>
<dbReference type="AlphaFoldDB" id="A0A9I9DEM6"/>
<keyword evidence="1" id="KW-1133">Transmembrane helix</keyword>
<feature type="transmembrane region" description="Helical" evidence="1">
    <location>
        <begin position="86"/>
        <end position="104"/>
    </location>
</feature>
<feature type="transmembrane region" description="Helical" evidence="1">
    <location>
        <begin position="293"/>
        <end position="313"/>
    </location>
</feature>
<reference evidence="2" key="1">
    <citation type="submission" date="2023-03" db="UniProtKB">
        <authorList>
            <consortium name="EnsemblPlants"/>
        </authorList>
    </citation>
    <scope>IDENTIFICATION</scope>
</reference>
<organism evidence="2">
    <name type="scientific">Cucumis melo</name>
    <name type="common">Muskmelon</name>
    <dbReference type="NCBI Taxonomy" id="3656"/>
    <lineage>
        <taxon>Eukaryota</taxon>
        <taxon>Viridiplantae</taxon>
        <taxon>Streptophyta</taxon>
        <taxon>Embryophyta</taxon>
        <taxon>Tracheophyta</taxon>
        <taxon>Spermatophyta</taxon>
        <taxon>Magnoliopsida</taxon>
        <taxon>eudicotyledons</taxon>
        <taxon>Gunneridae</taxon>
        <taxon>Pentapetalae</taxon>
        <taxon>rosids</taxon>
        <taxon>fabids</taxon>
        <taxon>Cucurbitales</taxon>
        <taxon>Cucurbitaceae</taxon>
        <taxon>Benincaseae</taxon>
        <taxon>Cucumis</taxon>
    </lineage>
</organism>
<keyword evidence="1" id="KW-0472">Membrane</keyword>
<feature type="transmembrane region" description="Helical" evidence="1">
    <location>
        <begin position="116"/>
        <end position="136"/>
    </location>
</feature>
<feature type="transmembrane region" description="Helical" evidence="1">
    <location>
        <begin position="166"/>
        <end position="186"/>
    </location>
</feature>